<dbReference type="GO" id="GO:0000467">
    <property type="term" value="P:exonucleolytic trimming to generate mature 3'-end of 5.8S rRNA from tricistronic rRNA transcript (SSU-rRNA, 5.8S rRNA, LSU-rRNA)"/>
    <property type="evidence" value="ECO:0007669"/>
    <property type="project" value="EnsemblFungi"/>
</dbReference>
<dbReference type="RefSeq" id="XP_003682338.1">
    <property type="nucleotide sequence ID" value="XM_003682290.1"/>
</dbReference>
<sequence>MTTIKVSTGVLTNVDGSSQFECRDTKVLCAVTGPVEPKARQELPTRLALEVVVRPAKGVPNTREKLMEDRLRAVLTPLIVCSKYPRQLCQITCQILEAGEDEGEFSQKELSCCINAAFLALIDAQLALHSFSSSVSLAVLKESGELVLNPTGDLLKVSLSAHTLALELTDGSKKVANVLLLDSNGDFTDAQLLKVLQVGEQGCLEQAQFMRNFLAAKITDEIVRTKVNDNGN</sequence>
<accession>G8ZWY3</accession>
<dbReference type="InParanoid" id="G8ZWY3"/>
<comment type="similarity">
    <text evidence="2">Belongs to the RNase PH family.</text>
</comment>
<evidence type="ECO:0000256" key="2">
    <source>
        <dbReference type="ARBA" id="ARBA00006678"/>
    </source>
</evidence>
<dbReference type="GO" id="GO:0016075">
    <property type="term" value="P:rRNA catabolic process"/>
    <property type="evidence" value="ECO:0007669"/>
    <property type="project" value="TreeGrafter"/>
</dbReference>
<dbReference type="STRING" id="1076872.G8ZWY3"/>
<dbReference type="GO" id="GO:0005730">
    <property type="term" value="C:nucleolus"/>
    <property type="evidence" value="ECO:0007669"/>
    <property type="project" value="UniProtKB-SubCell"/>
</dbReference>
<dbReference type="InterPro" id="IPR001247">
    <property type="entry name" value="ExoRNase_PH_dom1"/>
</dbReference>
<feature type="domain" description="Exoribonuclease phosphorolytic" evidence="7">
    <location>
        <begin position="134"/>
        <end position="201"/>
    </location>
</feature>
<evidence type="ECO:0000259" key="6">
    <source>
        <dbReference type="Pfam" id="PF01138"/>
    </source>
</evidence>
<evidence type="ECO:0000256" key="4">
    <source>
        <dbReference type="ARBA" id="ARBA00022835"/>
    </source>
</evidence>
<comment type="subcellular location">
    <subcellularLocation>
        <location evidence="1">Nucleus</location>
    </subcellularLocation>
</comment>
<reference evidence="8 9" key="1">
    <citation type="journal article" date="2011" name="Proc. Natl. Acad. Sci. U.S.A.">
        <title>Evolutionary erosion of yeast sex chromosomes by mating-type switching accidents.</title>
        <authorList>
            <person name="Gordon J.L."/>
            <person name="Armisen D."/>
            <person name="Proux-Wera E."/>
            <person name="Oheigeartaigh S.S."/>
            <person name="Byrne K.P."/>
            <person name="Wolfe K.H."/>
        </authorList>
    </citation>
    <scope>NUCLEOTIDE SEQUENCE [LARGE SCALE GENOMIC DNA]</scope>
    <source>
        <strain evidence="9">ATCC 10662 / CBS 1146 / NBRC 0425 / NCYC 2629 / NRRL Y-866</strain>
    </source>
</reference>
<dbReference type="InterPro" id="IPR015847">
    <property type="entry name" value="ExoRNase_PH_dom2"/>
</dbReference>
<dbReference type="Gene3D" id="3.30.230.70">
    <property type="entry name" value="GHMP Kinase, N-terminal domain"/>
    <property type="match status" value="1"/>
</dbReference>
<dbReference type="AlphaFoldDB" id="G8ZWY3"/>
<dbReference type="GO" id="GO:0071042">
    <property type="term" value="P:nuclear polyadenylation-dependent mRNA catabolic process"/>
    <property type="evidence" value="ECO:0007669"/>
    <property type="project" value="EnsemblFungi"/>
</dbReference>
<evidence type="ECO:0000256" key="1">
    <source>
        <dbReference type="ARBA" id="ARBA00004123"/>
    </source>
</evidence>
<dbReference type="Pfam" id="PF03725">
    <property type="entry name" value="RNase_PH_C"/>
    <property type="match status" value="1"/>
</dbReference>
<dbReference type="CDD" id="cd11372">
    <property type="entry name" value="RNase_PH_RRP46"/>
    <property type="match status" value="1"/>
</dbReference>
<dbReference type="InterPro" id="IPR036345">
    <property type="entry name" value="ExoRNase_PH_dom2_sf"/>
</dbReference>
<keyword evidence="3" id="KW-0698">rRNA processing</keyword>
<gene>
    <name evidence="8" type="primary">TDEL0F03160</name>
    <name evidence="8" type="ORF">TDEL_0F03160</name>
</gene>
<dbReference type="InterPro" id="IPR020568">
    <property type="entry name" value="Ribosomal_Su5_D2-typ_SF"/>
</dbReference>
<keyword evidence="5" id="KW-0539">Nucleus</keyword>
<dbReference type="OrthoDB" id="27298at2759"/>
<evidence type="ECO:0000259" key="7">
    <source>
        <dbReference type="Pfam" id="PF03725"/>
    </source>
</evidence>
<dbReference type="GO" id="GO:0034475">
    <property type="term" value="P:U4 snRNA 3'-end processing"/>
    <property type="evidence" value="ECO:0007669"/>
    <property type="project" value="TreeGrafter"/>
</dbReference>
<dbReference type="SUPFAM" id="SSF54211">
    <property type="entry name" value="Ribosomal protein S5 domain 2-like"/>
    <property type="match status" value="1"/>
</dbReference>
<dbReference type="EMBL" id="HE616747">
    <property type="protein sequence ID" value="CCE93127.1"/>
    <property type="molecule type" value="Genomic_DNA"/>
</dbReference>
<evidence type="ECO:0000313" key="8">
    <source>
        <dbReference type="EMBL" id="CCE93127.1"/>
    </source>
</evidence>
<dbReference type="Proteomes" id="UP000005627">
    <property type="component" value="Chromosome 6"/>
</dbReference>
<evidence type="ECO:0000256" key="3">
    <source>
        <dbReference type="ARBA" id="ARBA00022552"/>
    </source>
</evidence>
<dbReference type="PANTHER" id="PTHR11953">
    <property type="entry name" value="EXOSOME COMPLEX COMPONENT"/>
    <property type="match status" value="1"/>
</dbReference>
<evidence type="ECO:0000256" key="5">
    <source>
        <dbReference type="ARBA" id="ARBA00023242"/>
    </source>
</evidence>
<dbReference type="GO" id="GO:0000176">
    <property type="term" value="C:nuclear exosome (RNase complex)"/>
    <property type="evidence" value="ECO:0007669"/>
    <property type="project" value="EnsemblFungi"/>
</dbReference>
<keyword evidence="4" id="KW-0271">Exosome</keyword>
<evidence type="ECO:0000313" key="9">
    <source>
        <dbReference type="Proteomes" id="UP000005627"/>
    </source>
</evidence>
<dbReference type="InterPro" id="IPR027408">
    <property type="entry name" value="PNPase/RNase_PH_dom_sf"/>
</dbReference>
<dbReference type="GO" id="GO:0071038">
    <property type="term" value="P:TRAMP-dependent tRNA surveillance pathway"/>
    <property type="evidence" value="ECO:0007669"/>
    <property type="project" value="EnsemblFungi"/>
</dbReference>
<dbReference type="eggNOG" id="KOG1069">
    <property type="taxonomic scope" value="Eukaryota"/>
</dbReference>
<dbReference type="PANTHER" id="PTHR11953:SF1">
    <property type="entry name" value="EXOSOME COMPLEX COMPONENT RRP46"/>
    <property type="match status" value="1"/>
</dbReference>
<dbReference type="FunCoup" id="G8ZWY3">
    <property type="interactions" value="295"/>
</dbReference>
<dbReference type="GeneID" id="11501666"/>
<proteinExistence type="inferred from homology"/>
<dbReference type="KEGG" id="tdl:TDEL_0F03160"/>
<dbReference type="GO" id="GO:0000177">
    <property type="term" value="C:cytoplasmic exosome (RNase complex)"/>
    <property type="evidence" value="ECO:0007669"/>
    <property type="project" value="EnsemblFungi"/>
</dbReference>
<name>G8ZWY3_TORDE</name>
<dbReference type="HOGENOM" id="CLU_063514_2_1_1"/>
<protein>
    <submittedName>
        <fullName evidence="8">Uncharacterized protein</fullName>
    </submittedName>
</protein>
<dbReference type="GO" id="GO:0071051">
    <property type="term" value="P:poly(A)-dependent snoRNA 3'-end processing"/>
    <property type="evidence" value="ECO:0007669"/>
    <property type="project" value="TreeGrafter"/>
</dbReference>
<dbReference type="GO" id="GO:0003723">
    <property type="term" value="F:RNA binding"/>
    <property type="evidence" value="ECO:0007669"/>
    <property type="project" value="TreeGrafter"/>
</dbReference>
<dbReference type="GO" id="GO:0071028">
    <property type="term" value="P:nuclear mRNA surveillance"/>
    <property type="evidence" value="ECO:0007669"/>
    <property type="project" value="TreeGrafter"/>
</dbReference>
<dbReference type="Pfam" id="PF01138">
    <property type="entry name" value="RNase_PH"/>
    <property type="match status" value="1"/>
</dbReference>
<dbReference type="SUPFAM" id="SSF55666">
    <property type="entry name" value="Ribonuclease PH domain 2-like"/>
    <property type="match status" value="1"/>
</dbReference>
<dbReference type="FunFam" id="3.30.230.70:FF:000027">
    <property type="entry name" value="Exosome complex component RRP46"/>
    <property type="match status" value="1"/>
</dbReference>
<feature type="domain" description="Exoribonuclease phosphorolytic" evidence="6">
    <location>
        <begin position="3"/>
        <end position="126"/>
    </location>
</feature>
<keyword evidence="9" id="KW-1185">Reference proteome</keyword>
<dbReference type="InterPro" id="IPR050080">
    <property type="entry name" value="RNase_PH"/>
</dbReference>
<dbReference type="GO" id="GO:0071035">
    <property type="term" value="P:nuclear polyadenylation-dependent rRNA catabolic process"/>
    <property type="evidence" value="ECO:0007669"/>
    <property type="project" value="EnsemblFungi"/>
</dbReference>
<organism evidence="8 9">
    <name type="scientific">Torulaspora delbrueckii</name>
    <name type="common">Yeast</name>
    <name type="synonym">Candida colliculosa</name>
    <dbReference type="NCBI Taxonomy" id="4950"/>
    <lineage>
        <taxon>Eukaryota</taxon>
        <taxon>Fungi</taxon>
        <taxon>Dikarya</taxon>
        <taxon>Ascomycota</taxon>
        <taxon>Saccharomycotina</taxon>
        <taxon>Saccharomycetes</taxon>
        <taxon>Saccharomycetales</taxon>
        <taxon>Saccharomycetaceae</taxon>
        <taxon>Torulaspora</taxon>
    </lineage>
</organism>